<dbReference type="InterPro" id="IPR042100">
    <property type="entry name" value="Bug_dom1"/>
</dbReference>
<proteinExistence type="inferred from homology"/>
<comment type="similarity">
    <text evidence="1">Belongs to the UPF0065 (bug) family.</text>
</comment>
<comment type="caution">
    <text evidence="3">The sequence shown here is derived from an EMBL/GenBank/DDBJ whole genome shotgun (WGS) entry which is preliminary data.</text>
</comment>
<evidence type="ECO:0000313" key="4">
    <source>
        <dbReference type="Proteomes" id="UP000214603"/>
    </source>
</evidence>
<name>A0A225LYL3_9BURK</name>
<dbReference type="OrthoDB" id="8678477at2"/>
<accession>A0A225LYL3</accession>
<dbReference type="AlphaFoldDB" id="A0A225LYL3"/>
<dbReference type="SUPFAM" id="SSF53850">
    <property type="entry name" value="Periplasmic binding protein-like II"/>
    <property type="match status" value="1"/>
</dbReference>
<sequence>MFASLAAGAAVLSAPTHAAGPYPDHPVTIVVPFGAGGSADEYTRVVAAELQRKLGQPFIVENKVGAGGVVGTAYASHAKPDGYTLLTTGNAQLIGESLRKNRPYVFLRDFTAVAPINEADLVLVVNSKLKVHTVGDLIALAKAEPGKLNYASAGVGTPYHLAGELFKSMAHINVTRVPYKSSGEARMAVLSGQVAYMFDSVATMASSIKQGKVRALATAGPSRSAVLPDVPTLDEAGLKGYRATVLVGLAAPVGTPAPILDKLNAAVTSITGSPKLSQSWAGVGVRAMSMSRGEFERYLRDEIQKYAKIVDDAKIPSL</sequence>
<protein>
    <submittedName>
        <fullName evidence="3">MFS transporter</fullName>
    </submittedName>
</protein>
<feature type="signal peptide" evidence="2">
    <location>
        <begin position="1"/>
        <end position="18"/>
    </location>
</feature>
<dbReference type="PIRSF" id="PIRSF017082">
    <property type="entry name" value="YflP"/>
    <property type="match status" value="1"/>
</dbReference>
<evidence type="ECO:0000313" key="3">
    <source>
        <dbReference type="EMBL" id="OWT53612.1"/>
    </source>
</evidence>
<dbReference type="InterPro" id="IPR005064">
    <property type="entry name" value="BUG"/>
</dbReference>
<keyword evidence="2" id="KW-0732">Signal</keyword>
<dbReference type="Gene3D" id="3.40.190.150">
    <property type="entry name" value="Bordetella uptake gene, domain 1"/>
    <property type="match status" value="1"/>
</dbReference>
<dbReference type="PANTHER" id="PTHR42928">
    <property type="entry name" value="TRICARBOXYLATE-BINDING PROTEIN"/>
    <property type="match status" value="1"/>
</dbReference>
<gene>
    <name evidence="3" type="ORF">CEY11_24230</name>
</gene>
<dbReference type="PANTHER" id="PTHR42928:SF5">
    <property type="entry name" value="BLR1237 PROTEIN"/>
    <property type="match status" value="1"/>
</dbReference>
<evidence type="ECO:0000256" key="1">
    <source>
        <dbReference type="ARBA" id="ARBA00006987"/>
    </source>
</evidence>
<dbReference type="EMBL" id="NJIH01000020">
    <property type="protein sequence ID" value="OWT53612.1"/>
    <property type="molecule type" value="Genomic_DNA"/>
</dbReference>
<evidence type="ECO:0000256" key="2">
    <source>
        <dbReference type="SAM" id="SignalP"/>
    </source>
</evidence>
<reference evidence="4" key="1">
    <citation type="submission" date="2017-06" db="EMBL/GenBank/DDBJ databases">
        <title>Herbaspirillum phytohormonus sp. nov., isolated from the root nodule of Robinia pseudoacacia in lead-zinc mine.</title>
        <authorList>
            <person name="Fan M."/>
            <person name="Lin Y."/>
        </authorList>
    </citation>
    <scope>NUCLEOTIDE SEQUENCE [LARGE SCALE GENOMIC DNA]</scope>
    <source>
        <strain evidence="4">SC-089</strain>
    </source>
</reference>
<feature type="chain" id="PRO_5012036370" evidence="2">
    <location>
        <begin position="19"/>
        <end position="318"/>
    </location>
</feature>
<dbReference type="CDD" id="cd13578">
    <property type="entry name" value="PBP2_Bug27"/>
    <property type="match status" value="1"/>
</dbReference>
<organism evidence="3 4">
    <name type="scientific">Candidimonas nitroreducens</name>
    <dbReference type="NCBI Taxonomy" id="683354"/>
    <lineage>
        <taxon>Bacteria</taxon>
        <taxon>Pseudomonadati</taxon>
        <taxon>Pseudomonadota</taxon>
        <taxon>Betaproteobacteria</taxon>
        <taxon>Burkholderiales</taxon>
        <taxon>Alcaligenaceae</taxon>
        <taxon>Candidimonas</taxon>
    </lineage>
</organism>
<keyword evidence="4" id="KW-1185">Reference proteome</keyword>
<dbReference type="Gene3D" id="3.40.190.10">
    <property type="entry name" value="Periplasmic binding protein-like II"/>
    <property type="match status" value="1"/>
</dbReference>
<dbReference type="Pfam" id="PF03401">
    <property type="entry name" value="TctC"/>
    <property type="match status" value="1"/>
</dbReference>
<dbReference type="Proteomes" id="UP000214603">
    <property type="component" value="Unassembled WGS sequence"/>
</dbReference>